<dbReference type="Proteomes" id="UP000179441">
    <property type="component" value="Unassembled WGS sequence"/>
</dbReference>
<dbReference type="AlphaFoldDB" id="A0A1S1M3C6"/>
<dbReference type="SMART" id="SM00901">
    <property type="entry name" value="FRG"/>
    <property type="match status" value="1"/>
</dbReference>
<organism evidence="2 3">
    <name type="scientific">Mycobacteroides chelonae</name>
    <name type="common">Mycobacterium chelonae</name>
    <dbReference type="NCBI Taxonomy" id="1774"/>
    <lineage>
        <taxon>Bacteria</taxon>
        <taxon>Bacillati</taxon>
        <taxon>Actinomycetota</taxon>
        <taxon>Actinomycetes</taxon>
        <taxon>Mycobacteriales</taxon>
        <taxon>Mycobacteriaceae</taxon>
        <taxon>Mycobacteroides</taxon>
    </lineage>
</organism>
<dbReference type="EMBL" id="MLIS01000001">
    <property type="protein sequence ID" value="OHU77033.1"/>
    <property type="molecule type" value="Genomic_DNA"/>
</dbReference>
<protein>
    <recommendedName>
        <fullName evidence="1">FRG domain-containing protein</fullName>
    </recommendedName>
</protein>
<evidence type="ECO:0000313" key="2">
    <source>
        <dbReference type="EMBL" id="OHU77033.1"/>
    </source>
</evidence>
<proteinExistence type="predicted"/>
<evidence type="ECO:0000313" key="3">
    <source>
        <dbReference type="Proteomes" id="UP000179441"/>
    </source>
</evidence>
<keyword evidence="3" id="KW-1185">Reference proteome</keyword>
<comment type="caution">
    <text evidence="2">The sequence shown here is derived from an EMBL/GenBank/DDBJ whole genome shotgun (WGS) entry which is preliminary data.</text>
</comment>
<evidence type="ECO:0000259" key="1">
    <source>
        <dbReference type="SMART" id="SM00901"/>
    </source>
</evidence>
<dbReference type="InterPro" id="IPR014966">
    <property type="entry name" value="FRG-dom"/>
</dbReference>
<feature type="domain" description="FRG" evidence="1">
    <location>
        <begin position="57"/>
        <end position="163"/>
    </location>
</feature>
<reference evidence="2 3" key="1">
    <citation type="submission" date="2016-10" db="EMBL/GenBank/DDBJ databases">
        <title>Evaluation of Human, Veterinary and Environmental Mycobacterium chelonae Isolates by Core Genome Phylogenomic Analysis, Targeted Gene Comparison, and Anti-microbial Susceptibility Patterns: A Tale of Mistaken Identities.</title>
        <authorList>
            <person name="Fogelson S.B."/>
            <person name="Camus A.C."/>
            <person name="Lorenz W."/>
            <person name="Vasireddy R."/>
            <person name="Vasireddy S."/>
            <person name="Smith T."/>
            <person name="Brown-Elliott B.A."/>
            <person name="Wallace R.J.Jr."/>
            <person name="Hasan N.A."/>
            <person name="Reischl U."/>
            <person name="Sanchez S."/>
        </authorList>
    </citation>
    <scope>NUCLEOTIDE SEQUENCE [LARGE SCALE GENOMIC DNA]</scope>
    <source>
        <strain evidence="2 3">15518</strain>
    </source>
</reference>
<dbReference type="Pfam" id="PF08867">
    <property type="entry name" value="FRG"/>
    <property type="match status" value="1"/>
</dbReference>
<accession>A0A1S1M3C6</accession>
<sequence>MWVGTGEMGVMFTMPTFMSDLTRVDPEGRELGEAFAHWLDVVAALAIRYEEGALDSYEPRTFWRGQAQPWTLSPGVHRRIVAMSQPQLDNESVVDTTDYLLAGARAVGLYPPTVSALGDLQLLAYLQHQGAATPLLDFSTDFLTALAMACFDARCDGQDGVLLCYRYWPCNVNYVPAFTHVEPAVAFSGSGGGSVALFHAPYLTARQRIQRGVFMFSDVVTDNPNATVAIPISDHSEAIATYYRQHRSMGPSMRREHPVETGQCAAILLPKEHKIAIRGWLTSQHQLNDTYVYPEALALDVHRQYISENTATSPLGSNFGQRLF</sequence>
<gene>
    <name evidence="2" type="ORF">BKG84_00025</name>
</gene>
<name>A0A1S1M3C6_MYCCH</name>